<protein>
    <submittedName>
        <fullName evidence="1">Uncharacterized protein</fullName>
    </submittedName>
</protein>
<proteinExistence type="predicted"/>
<sequence>MSYLHTNLTHYGRSPYETSCTGLVPKQTVRLFNSHSAWVTCDYATLKAEADRTHLYNERRRLDPSIPHQEELSSQLHMEQLNLTRRLGKFITEHNRAVNNAIRQLQQPRRVKF</sequence>
<organism evidence="1 2">
    <name type="scientific">Fasciola gigantica</name>
    <name type="common">Giant liver fluke</name>
    <dbReference type="NCBI Taxonomy" id="46835"/>
    <lineage>
        <taxon>Eukaryota</taxon>
        <taxon>Metazoa</taxon>
        <taxon>Spiralia</taxon>
        <taxon>Lophotrochozoa</taxon>
        <taxon>Platyhelminthes</taxon>
        <taxon>Trematoda</taxon>
        <taxon>Digenea</taxon>
        <taxon>Plagiorchiida</taxon>
        <taxon>Echinostomata</taxon>
        <taxon>Echinostomatoidea</taxon>
        <taxon>Fasciolidae</taxon>
        <taxon>Fasciola</taxon>
    </lineage>
</organism>
<keyword evidence="2" id="KW-1185">Reference proteome</keyword>
<evidence type="ECO:0000313" key="1">
    <source>
        <dbReference type="EMBL" id="TPP65692.1"/>
    </source>
</evidence>
<reference evidence="1 2" key="1">
    <citation type="submission" date="2019-04" db="EMBL/GenBank/DDBJ databases">
        <title>Annotation for the trematode Fasciola gigantica.</title>
        <authorList>
            <person name="Choi Y.-J."/>
        </authorList>
    </citation>
    <scope>NUCLEOTIDE SEQUENCE [LARGE SCALE GENOMIC DNA]</scope>
    <source>
        <strain evidence="1">Uganda_cow_1</strain>
    </source>
</reference>
<dbReference type="AlphaFoldDB" id="A0A504YUP3"/>
<evidence type="ECO:0000313" key="2">
    <source>
        <dbReference type="Proteomes" id="UP000316759"/>
    </source>
</evidence>
<name>A0A504YUP3_FASGI</name>
<accession>A0A504YUP3</accession>
<dbReference type="OrthoDB" id="6232251at2759"/>
<dbReference type="Proteomes" id="UP000316759">
    <property type="component" value="Unassembled WGS sequence"/>
</dbReference>
<comment type="caution">
    <text evidence="1">The sequence shown here is derived from an EMBL/GenBank/DDBJ whole genome shotgun (WGS) entry which is preliminary data.</text>
</comment>
<gene>
    <name evidence="1" type="ORF">FGIG_11345</name>
</gene>
<dbReference type="EMBL" id="SUNJ01002822">
    <property type="protein sequence ID" value="TPP65692.1"/>
    <property type="molecule type" value="Genomic_DNA"/>
</dbReference>